<proteinExistence type="predicted"/>
<feature type="compositionally biased region" description="Basic and acidic residues" evidence="1">
    <location>
        <begin position="249"/>
        <end position="265"/>
    </location>
</feature>
<protein>
    <submittedName>
        <fullName evidence="2">Uncharacterized protein</fullName>
    </submittedName>
</protein>
<keyword evidence="3" id="KW-1185">Reference proteome</keyword>
<dbReference type="Proteomes" id="UP001172101">
    <property type="component" value="Unassembled WGS sequence"/>
</dbReference>
<dbReference type="EMBL" id="JAUIRO010000007">
    <property type="protein sequence ID" value="KAK0706363.1"/>
    <property type="molecule type" value="Genomic_DNA"/>
</dbReference>
<feature type="compositionally biased region" description="Basic and acidic residues" evidence="1">
    <location>
        <begin position="277"/>
        <end position="321"/>
    </location>
</feature>
<feature type="region of interest" description="Disordered" evidence="1">
    <location>
        <begin position="1"/>
        <end position="64"/>
    </location>
</feature>
<feature type="region of interest" description="Disordered" evidence="1">
    <location>
        <begin position="249"/>
        <end position="376"/>
    </location>
</feature>
<name>A0AA39ZZ70_9PEZI</name>
<comment type="caution">
    <text evidence="2">The sequence shown here is derived from an EMBL/GenBank/DDBJ whole genome shotgun (WGS) entry which is preliminary data.</text>
</comment>
<feature type="compositionally biased region" description="Low complexity" evidence="1">
    <location>
        <begin position="31"/>
        <end position="46"/>
    </location>
</feature>
<feature type="compositionally biased region" description="Basic and acidic residues" evidence="1">
    <location>
        <begin position="366"/>
        <end position="376"/>
    </location>
</feature>
<evidence type="ECO:0000256" key="1">
    <source>
        <dbReference type="SAM" id="MobiDB-lite"/>
    </source>
</evidence>
<evidence type="ECO:0000313" key="3">
    <source>
        <dbReference type="Proteomes" id="UP001172101"/>
    </source>
</evidence>
<accession>A0AA39ZZ70</accession>
<sequence length="376" mass="40495">MYDNDNDSDSYSPPRHRDDSSRHSGHRSSRRSPAGAGRARSSAARDLSPDYHFSGGAFVPSPYAHGAIPIVTPVAAAAAAAGAPRLHYEQHTPFYPPGAGEGGLHAGDSLQVPRPRDYRPQRPRSVPPPGAIMAAAPRGQQARHRRDNLTDSDDDSGDHRRDHSRSHSPLGKARHVLEHTFSQSTSGLGVGVLGAIVGGLAAREVSERGHRHGGSGSKDSSKGAALISTIVGAAVGGLGANAIEKRLERSRSKTNREQDAWERKWGTSPGENNNTKDLGRSGDRRVPALERDARDRGRAHSSTGRDRDRSRSRADRRRGGSDYDDDGDGGDSFDEPYEERVRPGKKPGGLADDYYAAASSNVSRVGGRDRDERRRH</sequence>
<feature type="region of interest" description="Disordered" evidence="1">
    <location>
        <begin position="89"/>
        <end position="174"/>
    </location>
</feature>
<feature type="compositionally biased region" description="Acidic residues" evidence="1">
    <location>
        <begin position="322"/>
        <end position="337"/>
    </location>
</feature>
<evidence type="ECO:0000313" key="2">
    <source>
        <dbReference type="EMBL" id="KAK0706363.1"/>
    </source>
</evidence>
<gene>
    <name evidence="2" type="ORF">B0T26DRAFT_789303</name>
</gene>
<dbReference type="GeneID" id="85330099"/>
<dbReference type="RefSeq" id="XP_060291457.1">
    <property type="nucleotide sequence ID" value="XM_060446829.1"/>
</dbReference>
<reference evidence="2" key="1">
    <citation type="submission" date="2023-06" db="EMBL/GenBank/DDBJ databases">
        <title>Genome-scale phylogeny and comparative genomics of the fungal order Sordariales.</title>
        <authorList>
            <consortium name="Lawrence Berkeley National Laboratory"/>
            <person name="Hensen N."/>
            <person name="Bonometti L."/>
            <person name="Westerberg I."/>
            <person name="Brannstrom I.O."/>
            <person name="Guillou S."/>
            <person name="Cros-Aarteil S."/>
            <person name="Calhoun S."/>
            <person name="Haridas S."/>
            <person name="Kuo A."/>
            <person name="Mondo S."/>
            <person name="Pangilinan J."/>
            <person name="Riley R."/>
            <person name="LaButti K."/>
            <person name="Andreopoulos B."/>
            <person name="Lipzen A."/>
            <person name="Chen C."/>
            <person name="Yanf M."/>
            <person name="Daum C."/>
            <person name="Ng V."/>
            <person name="Clum A."/>
            <person name="Steindorff A."/>
            <person name="Ohm R."/>
            <person name="Martin F."/>
            <person name="Silar P."/>
            <person name="Natvig D."/>
            <person name="Lalanne C."/>
            <person name="Gautier V."/>
            <person name="Ament-velasquez S.L."/>
            <person name="Kruys A."/>
            <person name="Hutchinson M.I."/>
            <person name="Powell A.J."/>
            <person name="Barry K."/>
            <person name="Miller A.N."/>
            <person name="Grigoriev I.V."/>
            <person name="Debuchy R."/>
            <person name="Gladieux P."/>
            <person name="Thoren M.H."/>
            <person name="Johannesson H."/>
        </authorList>
    </citation>
    <scope>NUCLEOTIDE SEQUENCE</scope>
    <source>
        <strain evidence="2">SMH2392-1A</strain>
    </source>
</reference>
<dbReference type="AlphaFoldDB" id="A0AA39ZZ70"/>
<organism evidence="2 3">
    <name type="scientific">Lasiosphaeria miniovina</name>
    <dbReference type="NCBI Taxonomy" id="1954250"/>
    <lineage>
        <taxon>Eukaryota</taxon>
        <taxon>Fungi</taxon>
        <taxon>Dikarya</taxon>
        <taxon>Ascomycota</taxon>
        <taxon>Pezizomycotina</taxon>
        <taxon>Sordariomycetes</taxon>
        <taxon>Sordariomycetidae</taxon>
        <taxon>Sordariales</taxon>
        <taxon>Lasiosphaeriaceae</taxon>
        <taxon>Lasiosphaeria</taxon>
    </lineage>
</organism>